<proteinExistence type="predicted"/>
<organism evidence="2 3">
    <name type="scientific">Mucilaginibacter psychrotolerans</name>
    <dbReference type="NCBI Taxonomy" id="1524096"/>
    <lineage>
        <taxon>Bacteria</taxon>
        <taxon>Pseudomonadati</taxon>
        <taxon>Bacteroidota</taxon>
        <taxon>Sphingobacteriia</taxon>
        <taxon>Sphingobacteriales</taxon>
        <taxon>Sphingobacteriaceae</taxon>
        <taxon>Mucilaginibacter</taxon>
    </lineage>
</organism>
<comment type="caution">
    <text evidence="2">The sequence shown here is derived from an EMBL/GenBank/DDBJ whole genome shotgun (WGS) entry which is preliminary data.</text>
</comment>
<accession>A0A4Y8S652</accession>
<dbReference type="AlphaFoldDB" id="A0A4Y8S652"/>
<dbReference type="Proteomes" id="UP000297540">
    <property type="component" value="Unassembled WGS sequence"/>
</dbReference>
<name>A0A4Y8S652_9SPHI</name>
<dbReference type="InterPro" id="IPR011990">
    <property type="entry name" value="TPR-like_helical_dom_sf"/>
</dbReference>
<gene>
    <name evidence="2" type="ORF">E2R66_22055</name>
</gene>
<dbReference type="EMBL" id="SOZE01000030">
    <property type="protein sequence ID" value="TFF34499.1"/>
    <property type="molecule type" value="Genomic_DNA"/>
</dbReference>
<protein>
    <recommendedName>
        <fullName evidence="4">Tetratricopeptide repeat protein</fullName>
    </recommendedName>
</protein>
<dbReference type="RefSeq" id="WP_133234862.1">
    <property type="nucleotide sequence ID" value="NZ_SOZE01000030.1"/>
</dbReference>
<evidence type="ECO:0000313" key="3">
    <source>
        <dbReference type="Proteomes" id="UP000297540"/>
    </source>
</evidence>
<sequence length="387" mass="43630">MAGIKYLLIIVLVITCCLAKAQTDSYQKADSTSYALYLAGNWPQLISYGEAAISNNTDFPLLRLRIAYARFITGNYGAALNQYQQILKHDSHSQAANYYAYLCNLYLNRDDMAAYHLTFVHDTTFSARPSSVKVLSITAEHGFRSSSNYFRGNGNYTRIGLATQLGHKLSLDQSFIHFGQGITFLDQYRLVNNPVKQFEYYSKLNYALNNKLAIFGAYHYLNTKYSNSTFNNSIGIAGVKYSTAYAVLQADASTGTIGTTQVQQYNAQLSFYPAGNLNFYTVSRGSLLRQGKTNFAFSQTLGAKIINHFWLEGNATLGTLDDYLDNDGLYVYNAIDIIKFKTGGTGYYQLNNHILLYVNYTFEQKNDYYRNANYNLHSVTGGLTWKF</sequence>
<evidence type="ECO:0008006" key="4">
    <source>
        <dbReference type="Google" id="ProtNLM"/>
    </source>
</evidence>
<keyword evidence="3" id="KW-1185">Reference proteome</keyword>
<evidence type="ECO:0000313" key="2">
    <source>
        <dbReference type="EMBL" id="TFF34499.1"/>
    </source>
</evidence>
<feature type="signal peptide" evidence="1">
    <location>
        <begin position="1"/>
        <end position="21"/>
    </location>
</feature>
<dbReference type="OrthoDB" id="784282at2"/>
<evidence type="ECO:0000256" key="1">
    <source>
        <dbReference type="SAM" id="SignalP"/>
    </source>
</evidence>
<feature type="chain" id="PRO_5021464524" description="Tetratricopeptide repeat protein" evidence="1">
    <location>
        <begin position="22"/>
        <end position="387"/>
    </location>
</feature>
<keyword evidence="1" id="KW-0732">Signal</keyword>
<dbReference type="Gene3D" id="1.25.40.10">
    <property type="entry name" value="Tetratricopeptide repeat domain"/>
    <property type="match status" value="1"/>
</dbReference>
<dbReference type="SUPFAM" id="SSF48452">
    <property type="entry name" value="TPR-like"/>
    <property type="match status" value="1"/>
</dbReference>
<reference evidence="2 3" key="1">
    <citation type="journal article" date="2017" name="Int. J. Syst. Evol. Microbiol.">
        <title>Mucilaginibacterpsychrotolerans sp. nov., isolated from peatlands.</title>
        <authorList>
            <person name="Deng Y."/>
            <person name="Shen L."/>
            <person name="Xu B."/>
            <person name="Liu Y."/>
            <person name="Gu Z."/>
            <person name="Liu H."/>
            <person name="Zhou Y."/>
        </authorList>
    </citation>
    <scope>NUCLEOTIDE SEQUENCE [LARGE SCALE GENOMIC DNA]</scope>
    <source>
        <strain evidence="2 3">NH7-4</strain>
    </source>
</reference>